<dbReference type="KEGG" id="salo:EF888_01385"/>
<sequence length="130" mass="14643">MSDGYDVGYRRPPEHGRFKKGQSGNPAGRRTEQERFATVLREELANEIVMKVGDKKLKASVMRGLTKLLINMALAGDKKAIAELMRQINRYFPETHAAEDASLPPTEEDLQILENFVRRRLGRTGSGVED</sequence>
<dbReference type="AlphaFoldDB" id="A0A316G1B3"/>
<gene>
    <name evidence="3" type="ORF">C8D95_1102</name>
</gene>
<reference evidence="3 4" key="1">
    <citation type="submission" date="2018-05" db="EMBL/GenBank/DDBJ databases">
        <title>Genomic Encyclopedia of Type Strains, Phase IV (KMG-IV): sequencing the most valuable type-strain genomes for metagenomic binning, comparative biology and taxonomic classification.</title>
        <authorList>
            <person name="Goeker M."/>
        </authorList>
    </citation>
    <scope>NUCLEOTIDE SEQUENCE [LARGE SCALE GENOMIC DNA]</scope>
    <source>
        <strain evidence="3 4">DSM 103371</strain>
    </source>
</reference>
<evidence type="ECO:0000256" key="1">
    <source>
        <dbReference type="SAM" id="MobiDB-lite"/>
    </source>
</evidence>
<name>A0A316G1B3_9RHOB</name>
<evidence type="ECO:0000259" key="2">
    <source>
        <dbReference type="Pfam" id="PF18932"/>
    </source>
</evidence>
<feature type="region of interest" description="Disordered" evidence="1">
    <location>
        <begin position="1"/>
        <end position="32"/>
    </location>
</feature>
<dbReference type="RefSeq" id="WP_109760509.1">
    <property type="nucleotide sequence ID" value="NZ_CP034588.1"/>
</dbReference>
<evidence type="ECO:0000313" key="3">
    <source>
        <dbReference type="EMBL" id="PWK54711.1"/>
    </source>
</evidence>
<accession>A0A316G1B3</accession>
<proteinExistence type="predicted"/>
<feature type="domain" description="DUF5681" evidence="2">
    <location>
        <begin position="15"/>
        <end position="89"/>
    </location>
</feature>
<dbReference type="Pfam" id="PF18932">
    <property type="entry name" value="DUF5681"/>
    <property type="match status" value="1"/>
</dbReference>
<evidence type="ECO:0000313" key="4">
    <source>
        <dbReference type="Proteomes" id="UP000245390"/>
    </source>
</evidence>
<dbReference type="InterPro" id="IPR043736">
    <property type="entry name" value="DUF5681"/>
</dbReference>
<dbReference type="Proteomes" id="UP000245390">
    <property type="component" value="Unassembled WGS sequence"/>
</dbReference>
<dbReference type="OrthoDB" id="2086138at2"/>
<comment type="caution">
    <text evidence="3">The sequence shown here is derived from an EMBL/GenBank/DDBJ whole genome shotgun (WGS) entry which is preliminary data.</text>
</comment>
<keyword evidence="4" id="KW-1185">Reference proteome</keyword>
<protein>
    <recommendedName>
        <fullName evidence="2">DUF5681 domain-containing protein</fullName>
    </recommendedName>
</protein>
<dbReference type="EMBL" id="QGGV01000010">
    <property type="protein sequence ID" value="PWK54711.1"/>
    <property type="molecule type" value="Genomic_DNA"/>
</dbReference>
<organism evidence="3 4">
    <name type="scientific">Silicimonas algicola</name>
    <dbReference type="NCBI Taxonomy" id="1826607"/>
    <lineage>
        <taxon>Bacteria</taxon>
        <taxon>Pseudomonadati</taxon>
        <taxon>Pseudomonadota</taxon>
        <taxon>Alphaproteobacteria</taxon>
        <taxon>Rhodobacterales</taxon>
        <taxon>Paracoccaceae</taxon>
    </lineage>
</organism>